<feature type="region of interest" description="Disordered" evidence="5">
    <location>
        <begin position="234"/>
        <end position="254"/>
    </location>
</feature>
<comment type="caution">
    <text evidence="8">The sequence shown here is derived from an EMBL/GenBank/DDBJ whole genome shotgun (WGS) entry which is preliminary data.</text>
</comment>
<dbReference type="PANTHER" id="PTHR31413:SF49">
    <property type="entry name" value="NINJA-FAMILY PROTEIN MODD"/>
    <property type="match status" value="1"/>
</dbReference>
<evidence type="ECO:0000256" key="4">
    <source>
        <dbReference type="RuleBase" id="RU369029"/>
    </source>
</evidence>
<gene>
    <name evidence="8" type="ORF">J5N97_015989</name>
</gene>
<dbReference type="PANTHER" id="PTHR31413">
    <property type="entry name" value="AFP HOMOLOG 2"/>
    <property type="match status" value="1"/>
</dbReference>
<comment type="similarity">
    <text evidence="2 4">Belongs to the Ninja family.</text>
</comment>
<dbReference type="InterPro" id="IPR032308">
    <property type="entry name" value="TDBD"/>
</dbReference>
<name>A0A9D5CJF1_9LILI</name>
<evidence type="ECO:0000259" key="6">
    <source>
        <dbReference type="Pfam" id="PF07897"/>
    </source>
</evidence>
<organism evidence="8 9">
    <name type="scientific">Dioscorea zingiberensis</name>
    <dbReference type="NCBI Taxonomy" id="325984"/>
    <lineage>
        <taxon>Eukaryota</taxon>
        <taxon>Viridiplantae</taxon>
        <taxon>Streptophyta</taxon>
        <taxon>Embryophyta</taxon>
        <taxon>Tracheophyta</taxon>
        <taxon>Spermatophyta</taxon>
        <taxon>Magnoliopsida</taxon>
        <taxon>Liliopsida</taxon>
        <taxon>Dioscoreales</taxon>
        <taxon>Dioscoreaceae</taxon>
        <taxon>Dioscorea</taxon>
    </lineage>
</organism>
<keyword evidence="9" id="KW-1185">Reference proteome</keyword>
<feature type="domain" description="Tify" evidence="7">
    <location>
        <begin position="295"/>
        <end position="328"/>
    </location>
</feature>
<dbReference type="Pfam" id="PF07897">
    <property type="entry name" value="EAR"/>
    <property type="match status" value="1"/>
</dbReference>
<dbReference type="AlphaFoldDB" id="A0A9D5CJF1"/>
<protein>
    <recommendedName>
        <fullName evidence="4">Ninja-family protein</fullName>
    </recommendedName>
    <alternativeName>
        <fullName evidence="4">ABI-binding protein</fullName>
    </alternativeName>
</protein>
<dbReference type="GO" id="GO:0007165">
    <property type="term" value="P:signal transduction"/>
    <property type="evidence" value="ECO:0007669"/>
    <property type="project" value="InterPro"/>
</dbReference>
<dbReference type="EMBL" id="JAGGNH010000004">
    <property type="protein sequence ID" value="KAJ0974024.1"/>
    <property type="molecule type" value="Genomic_DNA"/>
</dbReference>
<dbReference type="InterPro" id="IPR031307">
    <property type="entry name" value="Ninja_fam"/>
</dbReference>
<reference evidence="8" key="1">
    <citation type="submission" date="2021-03" db="EMBL/GenBank/DDBJ databases">
        <authorList>
            <person name="Li Z."/>
            <person name="Yang C."/>
        </authorList>
    </citation>
    <scope>NUCLEOTIDE SEQUENCE</scope>
    <source>
        <strain evidence="8">Dzin_1.0</strain>
        <tissue evidence="8">Leaf</tissue>
    </source>
</reference>
<dbReference type="InterPro" id="IPR012463">
    <property type="entry name" value="Ninja_motif"/>
</dbReference>
<dbReference type="Pfam" id="PF16135">
    <property type="entry name" value="TDBD"/>
    <property type="match status" value="1"/>
</dbReference>
<evidence type="ECO:0000256" key="5">
    <source>
        <dbReference type="SAM" id="MobiDB-lite"/>
    </source>
</evidence>
<evidence type="ECO:0000256" key="2">
    <source>
        <dbReference type="ARBA" id="ARBA00006081"/>
    </source>
</evidence>
<dbReference type="OrthoDB" id="667358at2759"/>
<dbReference type="Pfam" id="PF16136">
    <property type="entry name" value="NLS_NINJA_AFP"/>
    <property type="match status" value="1"/>
</dbReference>
<comment type="subcellular location">
    <subcellularLocation>
        <location evidence="1 4">Nucleus</location>
    </subcellularLocation>
</comment>
<comment type="function">
    <text evidence="4">Acts as a negative regulator of abscisic acid (ABA) response.</text>
</comment>
<evidence type="ECO:0000256" key="1">
    <source>
        <dbReference type="ARBA" id="ARBA00004123"/>
    </source>
</evidence>
<feature type="region of interest" description="Disordered" evidence="5">
    <location>
        <begin position="110"/>
        <end position="160"/>
    </location>
</feature>
<evidence type="ECO:0000313" key="9">
    <source>
        <dbReference type="Proteomes" id="UP001085076"/>
    </source>
</evidence>
<reference evidence="8" key="2">
    <citation type="journal article" date="2022" name="Hortic Res">
        <title>The genome of Dioscorea zingiberensis sheds light on the biosynthesis, origin and evolution of the medicinally important diosgenin saponins.</title>
        <authorList>
            <person name="Li Y."/>
            <person name="Tan C."/>
            <person name="Li Z."/>
            <person name="Guo J."/>
            <person name="Li S."/>
            <person name="Chen X."/>
            <person name="Wang C."/>
            <person name="Dai X."/>
            <person name="Yang H."/>
            <person name="Song W."/>
            <person name="Hou L."/>
            <person name="Xu J."/>
            <person name="Tong Z."/>
            <person name="Xu A."/>
            <person name="Yuan X."/>
            <person name="Wang W."/>
            <person name="Yang Q."/>
            <person name="Chen L."/>
            <person name="Sun Z."/>
            <person name="Wang K."/>
            <person name="Pan B."/>
            <person name="Chen J."/>
            <person name="Bao Y."/>
            <person name="Liu F."/>
            <person name="Qi X."/>
            <person name="Gang D.R."/>
            <person name="Wen J."/>
            <person name="Li J."/>
        </authorList>
    </citation>
    <scope>NUCLEOTIDE SEQUENCE</scope>
    <source>
        <strain evidence="8">Dzin_1.0</strain>
    </source>
</reference>
<proteinExistence type="inferred from homology"/>
<accession>A0A9D5CJF1</accession>
<feature type="domain" description="Ethylene-responsive binding factor-associated repression" evidence="6">
    <location>
        <begin position="43"/>
        <end position="77"/>
    </location>
</feature>
<evidence type="ECO:0000259" key="7">
    <source>
        <dbReference type="Pfam" id="PF16135"/>
    </source>
</evidence>
<keyword evidence="3 4" id="KW-0539">Nucleus</keyword>
<dbReference type="InterPro" id="IPR032310">
    <property type="entry name" value="NLS_NINJA_AFP-like"/>
</dbReference>
<dbReference type="Proteomes" id="UP001085076">
    <property type="component" value="Miscellaneous, Linkage group lg04"/>
</dbReference>
<evidence type="ECO:0000313" key="8">
    <source>
        <dbReference type="EMBL" id="KAJ0974024.1"/>
    </source>
</evidence>
<dbReference type="GO" id="GO:0005634">
    <property type="term" value="C:nucleus"/>
    <property type="evidence" value="ECO:0007669"/>
    <property type="project" value="UniProtKB-SubCell"/>
</dbReference>
<evidence type="ECO:0000256" key="3">
    <source>
        <dbReference type="ARBA" id="ARBA00023242"/>
    </source>
</evidence>
<feature type="compositionally biased region" description="Basic and acidic residues" evidence="5">
    <location>
        <begin position="237"/>
        <end position="246"/>
    </location>
</feature>
<dbReference type="GO" id="GO:0045892">
    <property type="term" value="P:negative regulation of DNA-templated transcription"/>
    <property type="evidence" value="ECO:0007669"/>
    <property type="project" value="TreeGrafter"/>
</dbReference>
<sequence length="335" mass="36531">MAAEAVEEIQRLSGRSHGYPQDLLRRLGSTSCYEEKQEFARRDSDEIELSLGLSLGGCFGVETKEKALVRSSSIASMMGREDEFAAAKGITRTTSLPAEVEEEQRKRKEIQSVRRKEAKRKRLEKMSSRSMAGVCAGRDKSEESVDEDVERSGMELGDGVAPGMPRWVANASGAFIPVSQRSIGSQGSCSSGVPELEARAIKGLNQKSLSIVKPSPDANNHNVVTIPAAIGGKPVNLRREGHDPMKRTGKKRNGTSEIERSMMQEMPCVSAKGDGPDGRRIEGFLYKYRKGEDVRIVCICHGRFLTPAEFVKHAGGGDVAHPLRHIVVSPSPTLL</sequence>